<dbReference type="RefSeq" id="WP_029728708.1">
    <property type="nucleotide sequence ID" value="NZ_CP007547.1"/>
</dbReference>
<feature type="transmembrane region" description="Helical" evidence="1">
    <location>
        <begin position="91"/>
        <end position="110"/>
    </location>
</feature>
<dbReference type="eggNOG" id="ENOG5030U60">
    <property type="taxonomic scope" value="Bacteria"/>
</dbReference>
<keyword evidence="1" id="KW-0812">Transmembrane</keyword>
<evidence type="ECO:0000313" key="3">
    <source>
        <dbReference type="Proteomes" id="UP000028933"/>
    </source>
</evidence>
<keyword evidence="1" id="KW-0472">Membrane</keyword>
<dbReference type="AlphaFoldDB" id="A0A077EBI0"/>
<dbReference type="Proteomes" id="UP000028933">
    <property type="component" value="Chromosome"/>
</dbReference>
<feature type="transmembrane region" description="Helical" evidence="1">
    <location>
        <begin position="116"/>
        <end position="140"/>
    </location>
</feature>
<dbReference type="EMBL" id="CP007547">
    <property type="protein sequence ID" value="AIL44013.1"/>
    <property type="molecule type" value="Genomic_DNA"/>
</dbReference>
<reference evidence="2" key="1">
    <citation type="journal article" date="2013" name="Lancet">
        <title>First case of E anophelis outbreak in an intensive-care unit.</title>
        <authorList>
            <person name="Teo J."/>
            <person name="Tan S.Y."/>
            <person name="Tay M."/>
            <person name="Ding Y."/>
            <person name="Kjelleberg S."/>
            <person name="Givskov M."/>
            <person name="Lin R.T."/>
            <person name="Yang L."/>
        </authorList>
    </citation>
    <scope>NUCLEOTIDE SEQUENCE [LARGE SCALE GENOMIC DNA]</scope>
    <source>
        <strain evidence="2">NUHP1</strain>
    </source>
</reference>
<accession>A0A077EBI0</accession>
<keyword evidence="1" id="KW-1133">Transmembrane helix</keyword>
<dbReference type="KEGG" id="eao:BD94_0238"/>
<gene>
    <name evidence="2" type="ORF">BD94_0238</name>
</gene>
<feature type="transmembrane region" description="Helical" evidence="1">
    <location>
        <begin position="161"/>
        <end position="177"/>
    </location>
</feature>
<reference evidence="2" key="2">
    <citation type="journal article" date="2015" name="Genome Biol. Evol.">
        <title>Complete Genome Sequence and Transcriptomic Analysis of the Novel Pathogen Elizabethkingia anophelis in Response to Oxidative Stress.</title>
        <authorList>
            <person name="Li Y."/>
            <person name="Liu Y."/>
            <person name="Chew S.C."/>
            <person name="Tay M."/>
            <person name="Salido M.M."/>
            <person name="Teo J."/>
            <person name="Lauro F.M."/>
            <person name="Givskov M."/>
            <person name="Yang L."/>
        </authorList>
    </citation>
    <scope>NUCLEOTIDE SEQUENCE</scope>
    <source>
        <strain evidence="2">NUHP1</strain>
    </source>
</reference>
<feature type="transmembrane region" description="Helical" evidence="1">
    <location>
        <begin position="197"/>
        <end position="218"/>
    </location>
</feature>
<organism evidence="2 3">
    <name type="scientific">Elizabethkingia anophelis NUHP1</name>
    <dbReference type="NCBI Taxonomy" id="1338011"/>
    <lineage>
        <taxon>Bacteria</taxon>
        <taxon>Pseudomonadati</taxon>
        <taxon>Bacteroidota</taxon>
        <taxon>Flavobacteriia</taxon>
        <taxon>Flavobacteriales</taxon>
        <taxon>Weeksellaceae</taxon>
        <taxon>Elizabethkingia</taxon>
    </lineage>
</organism>
<dbReference type="STRING" id="1338011.BD94_0238"/>
<evidence type="ECO:0000256" key="1">
    <source>
        <dbReference type="SAM" id="Phobius"/>
    </source>
</evidence>
<sequence>MNTLSQNNPIRQYLLAKKLPWDIMLEVEDHIHTQVQDLEISKNLTFKEAFSQVQLSWEEELQTNRPSLTTYNEFLATPFVRKIYWQKRKSVIFRSVGFALCVLILLILAARGLDISSFRIVFIAIVILSTFTPVLYYIRYFRVFRFTDKFANKVSVYQREFIVWNFILGGFNFFWISQKQIPDFYQLLNAYKVEDALYTYCMFAFLLFWMGMACYCLLFSQRFVKSVQQIKKQLIS</sequence>
<evidence type="ECO:0000313" key="2">
    <source>
        <dbReference type="EMBL" id="AIL44013.1"/>
    </source>
</evidence>
<proteinExistence type="predicted"/>
<name>A0A077EBI0_9FLAO</name>
<dbReference type="HOGENOM" id="CLU_1168855_0_0_10"/>
<protein>
    <submittedName>
        <fullName evidence="2">Uncharacterized protein</fullName>
    </submittedName>
</protein>